<feature type="chain" id="PRO_5035777691" description="Secreted protein" evidence="1">
    <location>
        <begin position="25"/>
        <end position="136"/>
    </location>
</feature>
<evidence type="ECO:0000256" key="1">
    <source>
        <dbReference type="SAM" id="SignalP"/>
    </source>
</evidence>
<evidence type="ECO:0008006" key="4">
    <source>
        <dbReference type="Google" id="ProtNLM"/>
    </source>
</evidence>
<proteinExistence type="predicted"/>
<reference evidence="2" key="1">
    <citation type="submission" date="2020-05" db="EMBL/GenBank/DDBJ databases">
        <title>WGS assembly of Panicum virgatum.</title>
        <authorList>
            <person name="Lovell J.T."/>
            <person name="Jenkins J."/>
            <person name="Shu S."/>
            <person name="Juenger T.E."/>
            <person name="Schmutz J."/>
        </authorList>
    </citation>
    <scope>NUCLEOTIDE SEQUENCE</scope>
    <source>
        <strain evidence="2">AP13</strain>
    </source>
</reference>
<sequence>MSFALSFTWLALSFFLKLPREALATLCLFGLVLVRSISNTGGRQCFLSIPMVSVLGGSNMSATMSCRGPIHVSAVFILVVLFVSSPAQSARHRLELPLAASSEGDDAMAVNSTSTALALDDVAGKFEVIFCIEKSV</sequence>
<keyword evidence="1" id="KW-0732">Signal</keyword>
<dbReference type="Proteomes" id="UP000823388">
    <property type="component" value="Chromosome 3K"/>
</dbReference>
<accession>A0A8T0UQX1</accession>
<protein>
    <recommendedName>
        <fullName evidence="4">Secreted protein</fullName>
    </recommendedName>
</protein>
<feature type="signal peptide" evidence="1">
    <location>
        <begin position="1"/>
        <end position="24"/>
    </location>
</feature>
<evidence type="ECO:0000313" key="2">
    <source>
        <dbReference type="EMBL" id="KAG2626541.1"/>
    </source>
</evidence>
<keyword evidence="3" id="KW-1185">Reference proteome</keyword>
<dbReference type="AlphaFoldDB" id="A0A8T0UQX1"/>
<comment type="caution">
    <text evidence="2">The sequence shown here is derived from an EMBL/GenBank/DDBJ whole genome shotgun (WGS) entry which is preliminary data.</text>
</comment>
<gene>
    <name evidence="2" type="ORF">PVAP13_3KG367700</name>
</gene>
<organism evidence="2 3">
    <name type="scientific">Panicum virgatum</name>
    <name type="common">Blackwell switchgrass</name>
    <dbReference type="NCBI Taxonomy" id="38727"/>
    <lineage>
        <taxon>Eukaryota</taxon>
        <taxon>Viridiplantae</taxon>
        <taxon>Streptophyta</taxon>
        <taxon>Embryophyta</taxon>
        <taxon>Tracheophyta</taxon>
        <taxon>Spermatophyta</taxon>
        <taxon>Magnoliopsida</taxon>
        <taxon>Liliopsida</taxon>
        <taxon>Poales</taxon>
        <taxon>Poaceae</taxon>
        <taxon>PACMAD clade</taxon>
        <taxon>Panicoideae</taxon>
        <taxon>Panicodae</taxon>
        <taxon>Paniceae</taxon>
        <taxon>Panicinae</taxon>
        <taxon>Panicum</taxon>
        <taxon>Panicum sect. Hiantes</taxon>
    </lineage>
</organism>
<dbReference type="EMBL" id="CM029041">
    <property type="protein sequence ID" value="KAG2626541.1"/>
    <property type="molecule type" value="Genomic_DNA"/>
</dbReference>
<evidence type="ECO:0000313" key="3">
    <source>
        <dbReference type="Proteomes" id="UP000823388"/>
    </source>
</evidence>
<name>A0A8T0UQX1_PANVG</name>